<dbReference type="CDD" id="cd10747">
    <property type="entry name" value="DnaJ_C"/>
    <property type="match status" value="1"/>
</dbReference>
<dbReference type="PANTHER" id="PTHR43888">
    <property type="entry name" value="DNAJ-LIKE-2, ISOFORM A-RELATED"/>
    <property type="match status" value="1"/>
</dbReference>
<dbReference type="OMA" id="NIYESFF"/>
<dbReference type="InterPro" id="IPR018253">
    <property type="entry name" value="DnaJ_domain_CS"/>
</dbReference>
<dbReference type="PRINTS" id="PR00625">
    <property type="entry name" value="JDOMAIN"/>
</dbReference>
<dbReference type="Pfam" id="PF01556">
    <property type="entry name" value="DnaJ_C"/>
    <property type="match status" value="1"/>
</dbReference>
<proteinExistence type="predicted"/>
<name>A0A0D9QFP6_PLAFR</name>
<dbReference type="GO" id="GO:0051082">
    <property type="term" value="F:unfolded protein binding"/>
    <property type="evidence" value="ECO:0007669"/>
    <property type="project" value="InterPro"/>
</dbReference>
<dbReference type="Gene3D" id="2.60.260.20">
    <property type="entry name" value="Urease metallochaperone UreE, N-terminal domain"/>
    <property type="match status" value="2"/>
</dbReference>
<dbReference type="InterPro" id="IPR036869">
    <property type="entry name" value="J_dom_sf"/>
</dbReference>
<dbReference type="InterPro" id="IPR002939">
    <property type="entry name" value="DnaJ_C"/>
</dbReference>
<dbReference type="OrthoDB" id="550424at2759"/>
<keyword evidence="4" id="KW-1185">Reference proteome</keyword>
<dbReference type="VEuPathDB" id="PlasmoDB:AK88_04536"/>
<dbReference type="GO" id="GO:0006457">
    <property type="term" value="P:protein folding"/>
    <property type="evidence" value="ECO:0007669"/>
    <property type="project" value="InterPro"/>
</dbReference>
<dbReference type="CDD" id="cd06257">
    <property type="entry name" value="DnaJ"/>
    <property type="match status" value="1"/>
</dbReference>
<dbReference type="PROSITE" id="PS50076">
    <property type="entry name" value="DNAJ_2"/>
    <property type="match status" value="1"/>
</dbReference>
<accession>A0A0D9QFP6</accession>
<evidence type="ECO:0000313" key="4">
    <source>
        <dbReference type="Proteomes" id="UP000054561"/>
    </source>
</evidence>
<evidence type="ECO:0000259" key="2">
    <source>
        <dbReference type="PROSITE" id="PS50076"/>
    </source>
</evidence>
<dbReference type="Gene3D" id="1.10.287.110">
    <property type="entry name" value="DnaJ domain"/>
    <property type="match status" value="1"/>
</dbReference>
<evidence type="ECO:0000313" key="3">
    <source>
        <dbReference type="EMBL" id="KJP85829.1"/>
    </source>
</evidence>
<dbReference type="SMART" id="SM00271">
    <property type="entry name" value="DnaJ"/>
    <property type="match status" value="1"/>
</dbReference>
<feature type="domain" description="J" evidence="2">
    <location>
        <begin position="46"/>
        <end position="110"/>
    </location>
</feature>
<dbReference type="SUPFAM" id="SSF46565">
    <property type="entry name" value="Chaperone J-domain"/>
    <property type="match status" value="1"/>
</dbReference>
<dbReference type="GeneID" id="24269850"/>
<dbReference type="InterPro" id="IPR001623">
    <property type="entry name" value="DnaJ_domain"/>
</dbReference>
<dbReference type="AlphaFoldDB" id="A0A0D9QFP6"/>
<reference evidence="3 4" key="1">
    <citation type="submission" date="2014-03" db="EMBL/GenBank/DDBJ databases">
        <title>The Genome Sequence of Plasmodium fragile nilgiri.</title>
        <authorList>
            <consortium name="The Broad Institute Genomics Platform"/>
            <consortium name="The Broad Institute Genome Sequencing Center for Infectious Disease"/>
            <person name="Neafsey D."/>
            <person name="Duraisingh M."/>
            <person name="Young S.K."/>
            <person name="Zeng Q."/>
            <person name="Gargeya S."/>
            <person name="Abouelleil A."/>
            <person name="Alvarado L."/>
            <person name="Chapman S.B."/>
            <person name="Gainer-Dewar J."/>
            <person name="Goldberg J."/>
            <person name="Griggs A."/>
            <person name="Gujja S."/>
            <person name="Hansen M."/>
            <person name="Howarth C."/>
            <person name="Imamovic A."/>
            <person name="Larimer J."/>
            <person name="Pearson M."/>
            <person name="Poon T.W."/>
            <person name="Priest M."/>
            <person name="Roberts A."/>
            <person name="Saif S."/>
            <person name="Shea T."/>
            <person name="Sykes S."/>
            <person name="Wortman J."/>
            <person name="Nusbaum C."/>
            <person name="Birren B."/>
        </authorList>
    </citation>
    <scope>NUCLEOTIDE SEQUENCE [LARGE SCALE GENOMIC DNA]</scope>
    <source>
        <strain evidence="4">nilgiri</strain>
    </source>
</reference>
<dbReference type="Pfam" id="PF00226">
    <property type="entry name" value="DnaJ"/>
    <property type="match status" value="1"/>
</dbReference>
<dbReference type="InterPro" id="IPR008971">
    <property type="entry name" value="HSP40/DnaJ_pept-bd"/>
</dbReference>
<dbReference type="SUPFAM" id="SSF49493">
    <property type="entry name" value="HSP40/DnaJ peptide-binding domain"/>
    <property type="match status" value="2"/>
</dbReference>
<dbReference type="PROSITE" id="PS00636">
    <property type="entry name" value="DNAJ_1"/>
    <property type="match status" value="1"/>
</dbReference>
<dbReference type="FunFam" id="2.60.260.20:FF:000013">
    <property type="entry name" value="DnaJ subfamily B member 11"/>
    <property type="match status" value="1"/>
</dbReference>
<organism evidence="3 4">
    <name type="scientific">Plasmodium fragile</name>
    <dbReference type="NCBI Taxonomy" id="5857"/>
    <lineage>
        <taxon>Eukaryota</taxon>
        <taxon>Sar</taxon>
        <taxon>Alveolata</taxon>
        <taxon>Apicomplexa</taxon>
        <taxon>Aconoidasida</taxon>
        <taxon>Haemosporida</taxon>
        <taxon>Plasmodiidae</taxon>
        <taxon>Plasmodium</taxon>
        <taxon>Plasmodium (Plasmodium)</taxon>
    </lineage>
</organism>
<dbReference type="InterPro" id="IPR044713">
    <property type="entry name" value="DNJA1/2-like"/>
</dbReference>
<keyword evidence="1" id="KW-0732">Signal</keyword>
<dbReference type="RefSeq" id="XP_012337569.1">
    <property type="nucleotide sequence ID" value="XM_012482146.1"/>
</dbReference>
<protein>
    <recommendedName>
        <fullName evidence="2">J domain-containing protein</fullName>
    </recommendedName>
</protein>
<dbReference type="GO" id="GO:0030544">
    <property type="term" value="F:Hsp70 protein binding"/>
    <property type="evidence" value="ECO:0007669"/>
    <property type="project" value="InterPro"/>
</dbReference>
<gene>
    <name evidence="3" type="ORF">AK88_04536</name>
</gene>
<dbReference type="EMBL" id="KQ001710">
    <property type="protein sequence ID" value="KJP85829.1"/>
    <property type="molecule type" value="Genomic_DNA"/>
</dbReference>
<dbReference type="Proteomes" id="UP000054561">
    <property type="component" value="Unassembled WGS sequence"/>
</dbReference>
<feature type="chain" id="PRO_5002343642" description="J domain-containing protein" evidence="1">
    <location>
        <begin position="27"/>
        <end position="380"/>
    </location>
</feature>
<feature type="signal peptide" evidence="1">
    <location>
        <begin position="1"/>
        <end position="26"/>
    </location>
</feature>
<dbReference type="Gene3D" id="2.10.230.10">
    <property type="entry name" value="Heat shock protein DnaJ, cysteine-rich domain"/>
    <property type="match status" value="1"/>
</dbReference>
<sequence length="380" mass="44166">MIRRKLYCSLLLLAVLKTFKINQRWSIFISAWYAHDDVDTDYSHSKLYEVLGVNKYASTDEIKKAYRTLSKKYHPDKAKDKNSNNRFNEIAEAYEILGDEEKRKVYDHHGLEAAKNVESNKMEEDPTDHFNIYESFFGGAGGFRREEMKKADNLTLNIQMSLEQLYNGDFFSVLYTRDVNCLRSDDCIMKKKECSGKGYKTVTQQVAPGFIMQNKMRDESCIDRGKAWNQKCSYCPNGMKEEKTIELTLEVEKGMKNNDKIVFEKKGKQEIGHESGDVIFVIQTKKHKVYERKNNDLHQFCEISLKDALIGFSKDIDHISGSPIRINKQTVTFHNEILKVQNKGMPIKDSNKFGDLYIKFLVQFPKQLTEDQKKAISQFL</sequence>
<evidence type="ECO:0000256" key="1">
    <source>
        <dbReference type="SAM" id="SignalP"/>
    </source>
</evidence>